<keyword evidence="1" id="KW-0503">Monooxygenase</keyword>
<dbReference type="InterPro" id="IPR007138">
    <property type="entry name" value="ABM_dom"/>
</dbReference>
<dbReference type="InterPro" id="IPR011008">
    <property type="entry name" value="Dimeric_a/b-barrel"/>
</dbReference>
<dbReference type="GO" id="GO:0004497">
    <property type="term" value="F:monooxygenase activity"/>
    <property type="evidence" value="ECO:0007669"/>
    <property type="project" value="UniProtKB-KW"/>
</dbReference>
<protein>
    <submittedName>
        <fullName evidence="1">Antibiotic biosynthesis monooxygenase</fullName>
    </submittedName>
</protein>
<dbReference type="OrthoDB" id="5518280at2"/>
<reference evidence="1 2" key="1">
    <citation type="submission" date="2019-01" db="EMBL/GenBank/DDBJ databases">
        <title>Sphingomonas mucosissima sp. nov. and Sphingomonas desiccabilis sp. nov., from biological soil crusts in the Colorado Plateau, USA.</title>
        <authorList>
            <person name="Zhu D."/>
        </authorList>
    </citation>
    <scope>NUCLEOTIDE SEQUENCE [LARGE SCALE GENOMIC DNA]</scope>
    <source>
        <strain evidence="1 2">CP1D</strain>
    </source>
</reference>
<evidence type="ECO:0000313" key="2">
    <source>
        <dbReference type="Proteomes" id="UP000292347"/>
    </source>
</evidence>
<comment type="caution">
    <text evidence="1">The sequence shown here is derived from an EMBL/GenBank/DDBJ whole genome shotgun (WGS) entry which is preliminary data.</text>
</comment>
<dbReference type="Gene3D" id="3.30.70.100">
    <property type="match status" value="1"/>
</dbReference>
<dbReference type="Proteomes" id="UP000292347">
    <property type="component" value="Unassembled WGS sequence"/>
</dbReference>
<dbReference type="AlphaFoldDB" id="A0A4Q2IWR2"/>
<dbReference type="EMBL" id="SDPT01000001">
    <property type="protein sequence ID" value="RXZ35065.1"/>
    <property type="molecule type" value="Genomic_DNA"/>
</dbReference>
<keyword evidence="1" id="KW-0560">Oxidoreductase</keyword>
<organism evidence="1 2">
    <name type="scientific">Sphingomonas desiccabilis</name>
    <dbReference type="NCBI Taxonomy" id="429134"/>
    <lineage>
        <taxon>Bacteria</taxon>
        <taxon>Pseudomonadati</taxon>
        <taxon>Pseudomonadota</taxon>
        <taxon>Alphaproteobacteria</taxon>
        <taxon>Sphingomonadales</taxon>
        <taxon>Sphingomonadaceae</taxon>
        <taxon>Sphingomonas</taxon>
    </lineage>
</organism>
<dbReference type="SUPFAM" id="SSF54909">
    <property type="entry name" value="Dimeric alpha+beta barrel"/>
    <property type="match status" value="1"/>
</dbReference>
<dbReference type="PROSITE" id="PS51725">
    <property type="entry name" value="ABM"/>
    <property type="match status" value="1"/>
</dbReference>
<gene>
    <name evidence="1" type="ORF">EO081_05320</name>
</gene>
<sequence>MERRPLLAGLALALVGGRLFEGEVAMASTTAGFGMIGKIRTKPGTRAELVAILASGTDAMPGCLAYLIAEDAGDPDAIWITELWDAKESHAASLKLPAVQDAIAKGRPLIVGFDLSAETRPVPGSFLAGA</sequence>
<proteinExistence type="predicted"/>
<evidence type="ECO:0000313" key="1">
    <source>
        <dbReference type="EMBL" id="RXZ35065.1"/>
    </source>
</evidence>
<accession>A0A4Q2IWR2</accession>
<dbReference type="RefSeq" id="WP_129340844.1">
    <property type="nucleotide sequence ID" value="NZ_JACIDD010000001.1"/>
</dbReference>
<dbReference type="Pfam" id="PF03992">
    <property type="entry name" value="ABM"/>
    <property type="match status" value="1"/>
</dbReference>
<keyword evidence="2" id="KW-1185">Reference proteome</keyword>
<name>A0A4Q2IWR2_9SPHN</name>